<feature type="transmembrane region" description="Helical" evidence="14">
    <location>
        <begin position="190"/>
        <end position="217"/>
    </location>
</feature>
<comment type="subcellular location">
    <subcellularLocation>
        <location evidence="2">Membrane</location>
        <topology evidence="2">Multi-pass membrane protein</topology>
    </subcellularLocation>
</comment>
<keyword evidence="5" id="KW-0001">2Fe-2S</keyword>
<feature type="transmembrane region" description="Helical" evidence="14">
    <location>
        <begin position="223"/>
        <end position="246"/>
    </location>
</feature>
<proteinExistence type="predicted"/>
<evidence type="ECO:0000256" key="11">
    <source>
        <dbReference type="ARBA" id="ARBA00023014"/>
    </source>
</evidence>
<evidence type="ECO:0000256" key="4">
    <source>
        <dbReference type="ARBA" id="ARBA00022692"/>
    </source>
</evidence>
<evidence type="ECO:0000256" key="14">
    <source>
        <dbReference type="SAM" id="Phobius"/>
    </source>
</evidence>
<feature type="compositionally biased region" description="Low complexity" evidence="13">
    <location>
        <begin position="1"/>
        <end position="25"/>
    </location>
</feature>
<sequence length="472" mass="49447">MSILTTRRTSAPQAQQAQQAQPQDRATARARRGAGAPAPGAVVLWAVLVGVLVLVVAFWWRGTPPSAGASPAGALTGVGELVGLVASVLVCAQLLLVGRVPWFERAVGLDRLVAWHRVLGTAVVLLVLTHTLLMVAGTALPAQAASWWQALTLVLAEPDMTAALVGTGLFVVVGVSGARLVRRHLSYEAWFLVHLTIYAGVYLTFAHQVTAGAHFVADPTARAAWVLLYAGTAAALLTWRVVLPLLGVLRDAPRVSAVVPEAGGMTSVWVSGPALADAGPRAGQFFLVRFLARGHVVTAHPYSVSVAPDGEHLRFTVGGLGDHSRAVAHLRPGTRVLLEGPFGRFTAARARRRGVLLVAGGAGVGPVRALAEDLVARGHDVVVVHRARSRADLGLGHELADAPLTYLPVVGRRADLGYDPLGPGRLDALVPDIASRDVFVCGPPAMVATVENSARRAGVPRSAVHHEELSLS</sequence>
<evidence type="ECO:0000256" key="9">
    <source>
        <dbReference type="ARBA" id="ARBA00023002"/>
    </source>
</evidence>
<feature type="transmembrane region" description="Helical" evidence="14">
    <location>
        <begin position="41"/>
        <end position="60"/>
    </location>
</feature>
<evidence type="ECO:0000313" key="16">
    <source>
        <dbReference type="EMBL" id="GLY57149.1"/>
    </source>
</evidence>
<evidence type="ECO:0000256" key="8">
    <source>
        <dbReference type="ARBA" id="ARBA00022989"/>
    </source>
</evidence>
<keyword evidence="7" id="KW-0274">FAD</keyword>
<comment type="cofactor">
    <cofactor evidence="1">
        <name>FAD</name>
        <dbReference type="ChEBI" id="CHEBI:57692"/>
    </cofactor>
</comment>
<organism evidence="16 19">
    <name type="scientific">Cellulosimicrobium cellulans</name>
    <name type="common">Arthrobacter luteus</name>
    <dbReference type="NCBI Taxonomy" id="1710"/>
    <lineage>
        <taxon>Bacteria</taxon>
        <taxon>Bacillati</taxon>
        <taxon>Actinomycetota</taxon>
        <taxon>Actinomycetes</taxon>
        <taxon>Micrococcales</taxon>
        <taxon>Promicromonosporaceae</taxon>
        <taxon>Cellulosimicrobium</taxon>
    </lineage>
</organism>
<feature type="domain" description="FAD-binding FR-type" evidence="15">
    <location>
        <begin position="248"/>
        <end position="348"/>
    </location>
</feature>
<evidence type="ECO:0000256" key="7">
    <source>
        <dbReference type="ARBA" id="ARBA00022827"/>
    </source>
</evidence>
<dbReference type="RefSeq" id="WP_137281320.1">
    <property type="nucleotide sequence ID" value="NZ_BSTG01000002.1"/>
</dbReference>
<evidence type="ECO:0000256" key="10">
    <source>
        <dbReference type="ARBA" id="ARBA00023004"/>
    </source>
</evidence>
<dbReference type="AlphaFoldDB" id="A0AAV5P3X3"/>
<dbReference type="GO" id="GO:0051537">
    <property type="term" value="F:2 iron, 2 sulfur cluster binding"/>
    <property type="evidence" value="ECO:0007669"/>
    <property type="project" value="UniProtKB-KW"/>
</dbReference>
<dbReference type="GO" id="GO:0016491">
    <property type="term" value="F:oxidoreductase activity"/>
    <property type="evidence" value="ECO:0007669"/>
    <property type="project" value="UniProtKB-KW"/>
</dbReference>
<dbReference type="PANTHER" id="PTHR47354:SF8">
    <property type="entry name" value="1,2-PHENYLACETYL-COA EPOXIDASE, SUBUNIT E"/>
    <property type="match status" value="1"/>
</dbReference>
<dbReference type="Gene3D" id="3.40.50.80">
    <property type="entry name" value="Nucleotide-binding domain of ferredoxin-NADP reductase (FNR) module"/>
    <property type="match status" value="1"/>
</dbReference>
<name>A0AAV5P3X3_CELCE</name>
<evidence type="ECO:0000256" key="3">
    <source>
        <dbReference type="ARBA" id="ARBA00022630"/>
    </source>
</evidence>
<gene>
    <name evidence="16" type="ORF">Ccel01_17510</name>
    <name evidence="17" type="ORF">FOG94_01930</name>
</gene>
<evidence type="ECO:0000259" key="15">
    <source>
        <dbReference type="PROSITE" id="PS51384"/>
    </source>
</evidence>
<keyword evidence="12 14" id="KW-0472">Membrane</keyword>
<dbReference type="EMBL" id="CP041694">
    <property type="protein sequence ID" value="QDP74076.1"/>
    <property type="molecule type" value="Genomic_DNA"/>
</dbReference>
<dbReference type="CDD" id="cd06198">
    <property type="entry name" value="FNR_like_3"/>
    <property type="match status" value="1"/>
</dbReference>
<evidence type="ECO:0000256" key="13">
    <source>
        <dbReference type="SAM" id="MobiDB-lite"/>
    </source>
</evidence>
<dbReference type="InterPro" id="IPR017927">
    <property type="entry name" value="FAD-bd_FR_type"/>
</dbReference>
<evidence type="ECO:0000256" key="6">
    <source>
        <dbReference type="ARBA" id="ARBA00022723"/>
    </source>
</evidence>
<keyword evidence="18" id="KW-1185">Reference proteome</keyword>
<dbReference type="Proteomes" id="UP000319068">
    <property type="component" value="Chromosome"/>
</dbReference>
<evidence type="ECO:0000313" key="19">
    <source>
        <dbReference type="Proteomes" id="UP001165168"/>
    </source>
</evidence>
<evidence type="ECO:0000256" key="1">
    <source>
        <dbReference type="ARBA" id="ARBA00001974"/>
    </source>
</evidence>
<accession>A0AAV5P3X3</accession>
<keyword evidence="9" id="KW-0560">Oxidoreductase</keyword>
<evidence type="ECO:0000256" key="5">
    <source>
        <dbReference type="ARBA" id="ARBA00022714"/>
    </source>
</evidence>
<dbReference type="InterPro" id="IPR013130">
    <property type="entry name" value="Fe3_Rdtase_TM_dom"/>
</dbReference>
<evidence type="ECO:0000256" key="2">
    <source>
        <dbReference type="ARBA" id="ARBA00004141"/>
    </source>
</evidence>
<reference evidence="16" key="2">
    <citation type="submission" date="2023-03" db="EMBL/GenBank/DDBJ databases">
        <title>Cellulosimicrobium cellulans NBRC 103059.</title>
        <authorList>
            <person name="Ichikawa N."/>
            <person name="Sato H."/>
            <person name="Tonouchi N."/>
        </authorList>
    </citation>
    <scope>NUCLEOTIDE SEQUENCE</scope>
    <source>
        <strain evidence="16">NBRC 103059</strain>
    </source>
</reference>
<evidence type="ECO:0000256" key="12">
    <source>
        <dbReference type="ARBA" id="ARBA00023136"/>
    </source>
</evidence>
<dbReference type="Pfam" id="PF01794">
    <property type="entry name" value="Ferric_reduct"/>
    <property type="match status" value="1"/>
</dbReference>
<evidence type="ECO:0000313" key="17">
    <source>
        <dbReference type="EMBL" id="QDP74076.1"/>
    </source>
</evidence>
<dbReference type="InterPro" id="IPR050415">
    <property type="entry name" value="MRET"/>
</dbReference>
<dbReference type="GO" id="GO:0046872">
    <property type="term" value="F:metal ion binding"/>
    <property type="evidence" value="ECO:0007669"/>
    <property type="project" value="UniProtKB-KW"/>
</dbReference>
<evidence type="ECO:0000313" key="18">
    <source>
        <dbReference type="Proteomes" id="UP000319068"/>
    </source>
</evidence>
<dbReference type="GO" id="GO:0016020">
    <property type="term" value="C:membrane"/>
    <property type="evidence" value="ECO:0007669"/>
    <property type="project" value="UniProtKB-SubCell"/>
</dbReference>
<dbReference type="GO" id="GO:0050660">
    <property type="term" value="F:flavin adenine dinucleotide binding"/>
    <property type="evidence" value="ECO:0007669"/>
    <property type="project" value="TreeGrafter"/>
</dbReference>
<protein>
    <submittedName>
        <fullName evidence="16">Ferric reductase</fullName>
    </submittedName>
    <submittedName>
        <fullName evidence="17">Oxidoreductase</fullName>
    </submittedName>
</protein>
<dbReference type="PRINTS" id="PR00410">
    <property type="entry name" value="PHEHYDRXLASE"/>
</dbReference>
<dbReference type="InterPro" id="IPR039261">
    <property type="entry name" value="FNR_nucleotide-bd"/>
</dbReference>
<keyword evidence="10" id="KW-0408">Iron</keyword>
<feature type="transmembrane region" description="Helical" evidence="14">
    <location>
        <begin position="72"/>
        <end position="97"/>
    </location>
</feature>
<dbReference type="SUPFAM" id="SSF52343">
    <property type="entry name" value="Ferredoxin reductase-like, C-terminal NADP-linked domain"/>
    <property type="match status" value="1"/>
</dbReference>
<dbReference type="EMBL" id="BSTG01000002">
    <property type="protein sequence ID" value="GLY57149.1"/>
    <property type="molecule type" value="Genomic_DNA"/>
</dbReference>
<keyword evidence="6" id="KW-0479">Metal-binding</keyword>
<keyword evidence="8 14" id="KW-1133">Transmembrane helix</keyword>
<feature type="transmembrane region" description="Helical" evidence="14">
    <location>
        <begin position="160"/>
        <end position="178"/>
    </location>
</feature>
<dbReference type="SUPFAM" id="SSF63380">
    <property type="entry name" value="Riboflavin synthase domain-like"/>
    <property type="match status" value="1"/>
</dbReference>
<dbReference type="Gene3D" id="2.40.30.10">
    <property type="entry name" value="Translation factors"/>
    <property type="match status" value="1"/>
</dbReference>
<keyword evidence="11" id="KW-0411">Iron-sulfur</keyword>
<feature type="region of interest" description="Disordered" evidence="13">
    <location>
        <begin position="1"/>
        <end position="31"/>
    </location>
</feature>
<dbReference type="InterPro" id="IPR017938">
    <property type="entry name" value="Riboflavin_synthase-like_b-brl"/>
</dbReference>
<dbReference type="PROSITE" id="PS51384">
    <property type="entry name" value="FAD_FR"/>
    <property type="match status" value="1"/>
</dbReference>
<keyword evidence="4 14" id="KW-0812">Transmembrane</keyword>
<reference evidence="17 18" key="1">
    <citation type="submission" date="2019-07" db="EMBL/GenBank/DDBJ databases">
        <title>Complete Genome Sequence and Methylome Analysis of Arthrobacter luteus NEB113.</title>
        <authorList>
            <person name="Fomenkov A."/>
            <person name="Anton B.P."/>
            <person name="Vincze T."/>
            <person name="Roberts R.J."/>
        </authorList>
    </citation>
    <scope>NUCLEOTIDE SEQUENCE [LARGE SCALE GENOMIC DNA]</scope>
    <source>
        <strain evidence="17 18">NEB113</strain>
    </source>
</reference>
<dbReference type="Proteomes" id="UP001165168">
    <property type="component" value="Unassembled WGS sequence"/>
</dbReference>
<feature type="transmembrane region" description="Helical" evidence="14">
    <location>
        <begin position="118"/>
        <end position="140"/>
    </location>
</feature>
<keyword evidence="3" id="KW-0285">Flavoprotein</keyword>
<dbReference type="PANTHER" id="PTHR47354">
    <property type="entry name" value="NADH OXIDOREDUCTASE HCR"/>
    <property type="match status" value="1"/>
</dbReference>